<protein>
    <submittedName>
        <fullName evidence="1">Uncharacterized protein</fullName>
    </submittedName>
</protein>
<evidence type="ECO:0000313" key="2">
    <source>
        <dbReference type="Proteomes" id="UP001150925"/>
    </source>
</evidence>
<gene>
    <name evidence="1" type="ORF">IWQ62_006481</name>
</gene>
<keyword evidence="2" id="KW-1185">Reference proteome</keyword>
<comment type="caution">
    <text evidence="1">The sequence shown here is derived from an EMBL/GenBank/DDBJ whole genome shotgun (WGS) entry which is preliminary data.</text>
</comment>
<reference evidence="1" key="1">
    <citation type="submission" date="2022-07" db="EMBL/GenBank/DDBJ databases">
        <title>Phylogenomic reconstructions and comparative analyses of Kickxellomycotina fungi.</title>
        <authorList>
            <person name="Reynolds N.K."/>
            <person name="Stajich J.E."/>
            <person name="Barry K."/>
            <person name="Grigoriev I.V."/>
            <person name="Crous P."/>
            <person name="Smith M.E."/>
        </authorList>
    </citation>
    <scope>NUCLEOTIDE SEQUENCE</scope>
    <source>
        <strain evidence="1">RSA 1196</strain>
    </source>
</reference>
<dbReference type="Proteomes" id="UP001150925">
    <property type="component" value="Unassembled WGS sequence"/>
</dbReference>
<accession>A0A9W8AGK7</accession>
<proteinExistence type="predicted"/>
<feature type="non-terminal residue" evidence="1">
    <location>
        <position position="74"/>
    </location>
</feature>
<dbReference type="AlphaFoldDB" id="A0A9W8AGK7"/>
<dbReference type="EMBL" id="JANBPY010003595">
    <property type="protein sequence ID" value="KAJ1950971.1"/>
    <property type="molecule type" value="Genomic_DNA"/>
</dbReference>
<organism evidence="1 2">
    <name type="scientific">Dispira parvispora</name>
    <dbReference type="NCBI Taxonomy" id="1520584"/>
    <lineage>
        <taxon>Eukaryota</taxon>
        <taxon>Fungi</taxon>
        <taxon>Fungi incertae sedis</taxon>
        <taxon>Zoopagomycota</taxon>
        <taxon>Kickxellomycotina</taxon>
        <taxon>Dimargaritomycetes</taxon>
        <taxon>Dimargaritales</taxon>
        <taxon>Dimargaritaceae</taxon>
        <taxon>Dispira</taxon>
    </lineage>
</organism>
<name>A0A9W8AGK7_9FUNG</name>
<evidence type="ECO:0000313" key="1">
    <source>
        <dbReference type="EMBL" id="KAJ1950971.1"/>
    </source>
</evidence>
<dbReference type="OrthoDB" id="2563506at2759"/>
<sequence>MDTNICPRCYRRTEDDELYCSEVCKYYDGIYDYPNPPPPTLVQRGDPAAVAASLVHARPAPRPIGLWEGGDYSD</sequence>